<dbReference type="GO" id="GO:0005737">
    <property type="term" value="C:cytoplasm"/>
    <property type="evidence" value="ECO:0007669"/>
    <property type="project" value="UniProtKB-SubCell"/>
</dbReference>
<gene>
    <name evidence="10" type="ORF">CTHT_0056840</name>
</gene>
<evidence type="ECO:0000256" key="5">
    <source>
        <dbReference type="ARBA" id="ARBA00015162"/>
    </source>
</evidence>
<evidence type="ECO:0000256" key="2">
    <source>
        <dbReference type="ARBA" id="ARBA00004123"/>
    </source>
</evidence>
<keyword evidence="6" id="KW-0963">Cytoplasm</keyword>
<dbReference type="OMA" id="HEDQDSI"/>
<evidence type="ECO:0000256" key="8">
    <source>
        <dbReference type="SAM" id="MobiDB-lite"/>
    </source>
</evidence>
<dbReference type="AlphaFoldDB" id="G0SCD6"/>
<feature type="compositionally biased region" description="Low complexity" evidence="8">
    <location>
        <begin position="1"/>
        <end position="16"/>
    </location>
</feature>
<sequence>MKQVSDDAPPLSSSDLSDSDDGLPRRGDIQPTLFSSNKSRKRPSLSQDEDDEWGSKRMGAASKRPRTAAKSSVPKEPKSGPEIKRKTTETITLSSSPIAPESPKESKEKDKKQDSKDMQDDDLIFSFMKKPKATYGSRNKFTKPATTTCPSTEKTPERKKKPKSTGTGFIRPPSLPPLSDSTPDTGFKRPPDLPGDTPEKPITGFRMPPPLPGMSDDEAGTANANKPSSTDKTTSIDVLSLSGSDSPMTDLSDLFAIPKCPLCQKEVSAELLEAFKKEHSLTTVAAMRNFCEQHNKKSARETWNNKGYPDINWSKLDERIAKYYPVLRDILELRKPSYYREKFSDSIKDGGNKTLLRSDVNLTPGYYGIRGLQHMSENLISKFSGLLRERAVLDKLVSARGTTRFLQSVLVPELAMRLVMEDMNVGEEEARKVLEESSWVGDLLNDEIADVVNVDSDDDKANSEREQQDFSDDGDVDSGSQDD</sequence>
<keyword evidence="11" id="KW-1185">Reference proteome</keyword>
<dbReference type="RefSeq" id="XP_006696007.1">
    <property type="nucleotide sequence ID" value="XM_006695944.1"/>
</dbReference>
<dbReference type="Pfam" id="PF14474">
    <property type="entry name" value="RTC4"/>
    <property type="match status" value="1"/>
</dbReference>
<feature type="compositionally biased region" description="Basic and acidic residues" evidence="8">
    <location>
        <begin position="102"/>
        <end position="118"/>
    </location>
</feature>
<evidence type="ECO:0000256" key="3">
    <source>
        <dbReference type="ARBA" id="ARBA00004496"/>
    </source>
</evidence>
<comment type="function">
    <text evidence="1">May be involved in a process influencing telomere capping.</text>
</comment>
<feature type="compositionally biased region" description="Basic and acidic residues" evidence="8">
    <location>
        <begin position="459"/>
        <end position="468"/>
    </location>
</feature>
<evidence type="ECO:0000259" key="9">
    <source>
        <dbReference type="SMART" id="SM01312"/>
    </source>
</evidence>
<protein>
    <recommendedName>
        <fullName evidence="5">Restriction of telomere capping protein 4</fullName>
    </recommendedName>
</protein>
<name>G0SCD6_CHATD</name>
<evidence type="ECO:0000313" key="11">
    <source>
        <dbReference type="Proteomes" id="UP000008066"/>
    </source>
</evidence>
<reference evidence="10 11" key="1">
    <citation type="journal article" date="2011" name="Cell">
        <title>Insight into structure and assembly of the nuclear pore complex by utilizing the genome of a eukaryotic thermophile.</title>
        <authorList>
            <person name="Amlacher S."/>
            <person name="Sarges P."/>
            <person name="Flemming D."/>
            <person name="van Noort V."/>
            <person name="Kunze R."/>
            <person name="Devos D.P."/>
            <person name="Arumugam M."/>
            <person name="Bork P."/>
            <person name="Hurt E."/>
        </authorList>
    </citation>
    <scope>NUCLEOTIDE SEQUENCE [LARGE SCALE GENOMIC DNA]</scope>
    <source>
        <strain evidence="11">DSM 1495 / CBS 144.50 / IMI 039719</strain>
    </source>
</reference>
<accession>G0SCD6</accession>
<feature type="compositionally biased region" description="Polar residues" evidence="8">
    <location>
        <begin position="222"/>
        <end position="241"/>
    </location>
</feature>
<dbReference type="GO" id="GO:0005634">
    <property type="term" value="C:nucleus"/>
    <property type="evidence" value="ECO:0007669"/>
    <property type="project" value="UniProtKB-SubCell"/>
</dbReference>
<dbReference type="GeneID" id="18259722"/>
<evidence type="ECO:0000313" key="10">
    <source>
        <dbReference type="EMBL" id="EGS19062.1"/>
    </source>
</evidence>
<dbReference type="InterPro" id="IPR028094">
    <property type="entry name" value="RTC4_C"/>
</dbReference>
<evidence type="ECO:0000256" key="6">
    <source>
        <dbReference type="ARBA" id="ARBA00022490"/>
    </source>
</evidence>
<dbReference type="HOGENOM" id="CLU_030573_1_0_1"/>
<dbReference type="InterPro" id="IPR039024">
    <property type="entry name" value="RTC4"/>
</dbReference>
<feature type="region of interest" description="Disordered" evidence="8">
    <location>
        <begin position="452"/>
        <end position="483"/>
    </location>
</feature>
<dbReference type="Proteomes" id="UP000008066">
    <property type="component" value="Unassembled WGS sequence"/>
</dbReference>
<organism evidence="11">
    <name type="scientific">Chaetomium thermophilum (strain DSM 1495 / CBS 144.50 / IMI 039719)</name>
    <name type="common">Thermochaetoides thermophila</name>
    <dbReference type="NCBI Taxonomy" id="759272"/>
    <lineage>
        <taxon>Eukaryota</taxon>
        <taxon>Fungi</taxon>
        <taxon>Dikarya</taxon>
        <taxon>Ascomycota</taxon>
        <taxon>Pezizomycotina</taxon>
        <taxon>Sordariomycetes</taxon>
        <taxon>Sordariomycetidae</taxon>
        <taxon>Sordariales</taxon>
        <taxon>Chaetomiaceae</taxon>
        <taxon>Thermochaetoides</taxon>
    </lineage>
</organism>
<dbReference type="KEGG" id="cthr:CTHT_0056840"/>
<evidence type="ECO:0000256" key="1">
    <source>
        <dbReference type="ARBA" id="ARBA00002738"/>
    </source>
</evidence>
<feature type="domain" description="Restriction of telomere capping protein 4 C-terminal" evidence="9">
    <location>
        <begin position="330"/>
        <end position="447"/>
    </location>
</feature>
<comment type="subcellular location">
    <subcellularLocation>
        <location evidence="3">Cytoplasm</location>
    </subcellularLocation>
    <subcellularLocation>
        <location evidence="2">Nucleus</location>
    </subcellularLocation>
</comment>
<evidence type="ECO:0000256" key="7">
    <source>
        <dbReference type="ARBA" id="ARBA00023242"/>
    </source>
</evidence>
<evidence type="ECO:0000256" key="4">
    <source>
        <dbReference type="ARBA" id="ARBA00009461"/>
    </source>
</evidence>
<feature type="compositionally biased region" description="Polar residues" evidence="8">
    <location>
        <begin position="136"/>
        <end position="149"/>
    </location>
</feature>
<dbReference type="PANTHER" id="PTHR41391">
    <property type="entry name" value="RESTRICTION OF TELOMERE CAPPING PROTEIN 4"/>
    <property type="match status" value="1"/>
</dbReference>
<dbReference type="eggNOG" id="ENOG502SEU0">
    <property type="taxonomic scope" value="Eukaryota"/>
</dbReference>
<dbReference type="SMART" id="SM01312">
    <property type="entry name" value="RTC4"/>
    <property type="match status" value="1"/>
</dbReference>
<dbReference type="EMBL" id="GL988045">
    <property type="protein sequence ID" value="EGS19062.1"/>
    <property type="molecule type" value="Genomic_DNA"/>
</dbReference>
<feature type="compositionally biased region" description="Basic and acidic residues" evidence="8">
    <location>
        <begin position="73"/>
        <end position="88"/>
    </location>
</feature>
<dbReference type="PANTHER" id="PTHR41391:SF1">
    <property type="entry name" value="RESTRICTION OF TELOMERE CAPPING PROTEIN 4"/>
    <property type="match status" value="1"/>
</dbReference>
<proteinExistence type="inferred from homology"/>
<keyword evidence="7" id="KW-0539">Nucleus</keyword>
<dbReference type="OrthoDB" id="128308at2759"/>
<comment type="similarity">
    <text evidence="4">Belongs to the RTC4 family.</text>
</comment>
<feature type="region of interest" description="Disordered" evidence="8">
    <location>
        <begin position="1"/>
        <end position="241"/>
    </location>
</feature>
<feature type="compositionally biased region" description="Acidic residues" evidence="8">
    <location>
        <begin position="469"/>
        <end position="483"/>
    </location>
</feature>